<dbReference type="PROSITE" id="PS51371">
    <property type="entry name" value="CBS"/>
    <property type="match status" value="2"/>
</dbReference>
<evidence type="ECO:0000313" key="15">
    <source>
        <dbReference type="Proteomes" id="UP000016943"/>
    </source>
</evidence>
<evidence type="ECO:0000256" key="7">
    <source>
        <dbReference type="ARBA" id="ARBA00023122"/>
    </source>
</evidence>
<feature type="transmembrane region" description="Helical" evidence="11">
    <location>
        <begin position="147"/>
        <end position="169"/>
    </location>
</feature>
<dbReference type="eggNOG" id="COG1253">
    <property type="taxonomic scope" value="Bacteria"/>
</dbReference>
<dbReference type="SUPFAM" id="SSF54631">
    <property type="entry name" value="CBS-domain pair"/>
    <property type="match status" value="1"/>
</dbReference>
<dbReference type="AlphaFoldDB" id="U3GZ83"/>
<feature type="transmembrane region" description="Helical" evidence="11">
    <location>
        <begin position="6"/>
        <end position="30"/>
    </location>
</feature>
<evidence type="ECO:0000256" key="8">
    <source>
        <dbReference type="ARBA" id="ARBA00023136"/>
    </source>
</evidence>
<dbReference type="Pfam" id="PF01595">
    <property type="entry name" value="CNNM"/>
    <property type="match status" value="1"/>
</dbReference>
<evidence type="ECO:0000256" key="2">
    <source>
        <dbReference type="ARBA" id="ARBA00006337"/>
    </source>
</evidence>
<dbReference type="InterPro" id="IPR016169">
    <property type="entry name" value="FAD-bd_PCMH_sub2"/>
</dbReference>
<evidence type="ECO:0008006" key="16">
    <source>
        <dbReference type="Google" id="ProtNLM"/>
    </source>
</evidence>
<evidence type="ECO:0000256" key="6">
    <source>
        <dbReference type="ARBA" id="ARBA00022989"/>
    </source>
</evidence>
<dbReference type="STRING" id="1348662.CARG_04590"/>
<keyword evidence="4 10" id="KW-0812">Transmembrane</keyword>
<dbReference type="Gene3D" id="3.30.465.10">
    <property type="match status" value="1"/>
</dbReference>
<dbReference type="InterPro" id="IPR002550">
    <property type="entry name" value="CNNM"/>
</dbReference>
<keyword evidence="8 10" id="KW-0472">Membrane</keyword>
<dbReference type="KEGG" id="caz:CARG_04590"/>
<dbReference type="Gene3D" id="3.10.580.10">
    <property type="entry name" value="CBS-domain"/>
    <property type="match status" value="1"/>
</dbReference>
<dbReference type="PATRIC" id="fig|1348662.3.peg.902"/>
<dbReference type="PANTHER" id="PTHR43099:SF6">
    <property type="entry name" value="UPF0053 PROTEIN RV1842C"/>
    <property type="match status" value="1"/>
</dbReference>
<dbReference type="RefSeq" id="WP_020976209.1">
    <property type="nucleotide sequence ID" value="NC_022198.1"/>
</dbReference>
<dbReference type="SMART" id="SM01091">
    <property type="entry name" value="CorC_HlyC"/>
    <property type="match status" value="1"/>
</dbReference>
<dbReference type="InterPro" id="IPR000644">
    <property type="entry name" value="CBS_dom"/>
</dbReference>
<dbReference type="InterPro" id="IPR046342">
    <property type="entry name" value="CBS_dom_sf"/>
</dbReference>
<evidence type="ECO:0000256" key="11">
    <source>
        <dbReference type="SAM" id="Phobius"/>
    </source>
</evidence>
<dbReference type="Pfam" id="PF03471">
    <property type="entry name" value="CorC_HlyC"/>
    <property type="match status" value="1"/>
</dbReference>
<dbReference type="GO" id="GO:0050660">
    <property type="term" value="F:flavin adenine dinucleotide binding"/>
    <property type="evidence" value="ECO:0007669"/>
    <property type="project" value="InterPro"/>
</dbReference>
<feature type="transmembrane region" description="Helical" evidence="11">
    <location>
        <begin position="107"/>
        <end position="127"/>
    </location>
</feature>
<keyword evidence="5" id="KW-0677">Repeat</keyword>
<dbReference type="InterPro" id="IPR044751">
    <property type="entry name" value="Ion_transp-like_CBS"/>
</dbReference>
<evidence type="ECO:0000313" key="14">
    <source>
        <dbReference type="EMBL" id="AGU15057.1"/>
    </source>
</evidence>
<evidence type="ECO:0000259" key="13">
    <source>
        <dbReference type="PROSITE" id="PS51846"/>
    </source>
</evidence>
<evidence type="ECO:0000256" key="5">
    <source>
        <dbReference type="ARBA" id="ARBA00022737"/>
    </source>
</evidence>
<reference evidence="14 15" key="1">
    <citation type="journal article" date="2013" name="Genome Announc.">
        <title>Whole-Genome Sequence of the Clinical Strain Corynebacterium argentoratense DSM 44202, Isolated from a Human Throat Specimen.</title>
        <authorList>
            <person name="Bomholt C."/>
            <person name="Glaub A."/>
            <person name="Gravermann K."/>
            <person name="Albersmeier A."/>
            <person name="Brinkrolf K."/>
            <person name="Ruckert C."/>
            <person name="Tauch A."/>
        </authorList>
    </citation>
    <scope>NUCLEOTIDE SEQUENCE [LARGE SCALE GENOMIC DNA]</scope>
    <source>
        <strain evidence="14">DSM 44202</strain>
    </source>
</reference>
<feature type="domain" description="CBS" evidence="12">
    <location>
        <begin position="290"/>
        <end position="347"/>
    </location>
</feature>
<keyword evidence="3" id="KW-1003">Cell membrane</keyword>
<dbReference type="InterPro" id="IPR005170">
    <property type="entry name" value="Transptr-assoc_dom"/>
</dbReference>
<comment type="subcellular location">
    <subcellularLocation>
        <location evidence="1">Cell membrane</location>
        <topology evidence="1">Multi-pass membrane protein</topology>
    </subcellularLocation>
</comment>
<dbReference type="PROSITE" id="PS51846">
    <property type="entry name" value="CNNM"/>
    <property type="match status" value="1"/>
</dbReference>
<dbReference type="GO" id="GO:0005886">
    <property type="term" value="C:plasma membrane"/>
    <property type="evidence" value="ECO:0007669"/>
    <property type="project" value="UniProtKB-SubCell"/>
</dbReference>
<evidence type="ECO:0000256" key="1">
    <source>
        <dbReference type="ARBA" id="ARBA00004651"/>
    </source>
</evidence>
<dbReference type="InterPro" id="IPR036318">
    <property type="entry name" value="FAD-bd_PCMH-like_sf"/>
</dbReference>
<evidence type="ECO:0000256" key="10">
    <source>
        <dbReference type="PROSITE-ProRule" id="PRU01193"/>
    </source>
</evidence>
<dbReference type="OrthoDB" id="110231at2"/>
<dbReference type="PANTHER" id="PTHR43099">
    <property type="entry name" value="UPF0053 PROTEIN YRKA"/>
    <property type="match status" value="1"/>
</dbReference>
<evidence type="ECO:0000256" key="3">
    <source>
        <dbReference type="ARBA" id="ARBA00022475"/>
    </source>
</evidence>
<evidence type="ECO:0000256" key="9">
    <source>
        <dbReference type="PROSITE-ProRule" id="PRU00703"/>
    </source>
</evidence>
<dbReference type="Pfam" id="PF00571">
    <property type="entry name" value="CBS"/>
    <property type="match status" value="2"/>
</dbReference>
<sequence>MDIFLSILALVGFVALTAATGFFVAIEFALTGLERSQIDNHVRDTGDSTALAIQKAHNNLSFELSGAQLGITITTLATGYLAEPVLSRFFTPVLELSGLSDQAARPVALVLALIIATLLSMVYGELVPKNMAITDPLAAARLTVRPVHLFNVVFAGFVRLLNAAANALVRKLGIEPAEELASARSAQELGALVRNSAKHGGLDKAKAAMLDRSLKFGEESAEDFMTPRAKIETLDAAASVQDLLELALDTGHSRFPVIDGDLDATIGVVHVKDAFGVAKASRSRTPAVQFARPVPQVPASLDGDAVLAVVRKAGSQMALVADEYGGTAGIVTIEDVVEEILGEVYDEHDDAEAERDFLRVGASWEIAGLVRVDELSEKVGYYAPEGPYETLGGLIMASLGRIPKAGDVVLLPETDRDSMDEFESGIQGRWIARVTLMDGRRIDKCVLTPMSEDEAHDYVKDYQ</sequence>
<dbReference type="HOGENOM" id="CLU_015237_4_0_11"/>
<dbReference type="InterPro" id="IPR051676">
    <property type="entry name" value="UPF0053_domain"/>
</dbReference>
<protein>
    <recommendedName>
        <fullName evidence="16">CNNM transmembrane domain-containing protein</fullName>
    </recommendedName>
</protein>
<feature type="domain" description="CNNM transmembrane" evidence="13">
    <location>
        <begin position="2"/>
        <end position="206"/>
    </location>
</feature>
<comment type="similarity">
    <text evidence="2">Belongs to the UPF0053 family.</text>
</comment>
<keyword evidence="7 9" id="KW-0129">CBS domain</keyword>
<dbReference type="Proteomes" id="UP000016943">
    <property type="component" value="Chromosome"/>
</dbReference>
<keyword evidence="15" id="KW-1185">Reference proteome</keyword>
<name>U3GZ83_9CORY</name>
<dbReference type="GeneID" id="78249709"/>
<dbReference type="CDD" id="cd04590">
    <property type="entry name" value="CBS_pair_CorC_HlyC_assoc"/>
    <property type="match status" value="1"/>
</dbReference>
<gene>
    <name evidence="14" type="ORF">CARG_04590</name>
</gene>
<keyword evidence="6 10" id="KW-1133">Transmembrane helix</keyword>
<feature type="domain" description="CBS" evidence="12">
    <location>
        <begin position="225"/>
        <end position="284"/>
    </location>
</feature>
<accession>U3GZ83</accession>
<evidence type="ECO:0000259" key="12">
    <source>
        <dbReference type="PROSITE" id="PS51371"/>
    </source>
</evidence>
<organism evidence="14 15">
    <name type="scientific">Corynebacterium argentoratense DSM 44202</name>
    <dbReference type="NCBI Taxonomy" id="1348662"/>
    <lineage>
        <taxon>Bacteria</taxon>
        <taxon>Bacillati</taxon>
        <taxon>Actinomycetota</taxon>
        <taxon>Actinomycetes</taxon>
        <taxon>Mycobacteriales</taxon>
        <taxon>Corynebacteriaceae</taxon>
        <taxon>Corynebacterium</taxon>
    </lineage>
</organism>
<evidence type="ECO:0000256" key="4">
    <source>
        <dbReference type="ARBA" id="ARBA00022692"/>
    </source>
</evidence>
<dbReference type="SUPFAM" id="SSF56176">
    <property type="entry name" value="FAD-binding/transporter-associated domain-like"/>
    <property type="match status" value="1"/>
</dbReference>
<dbReference type="EMBL" id="CP006365">
    <property type="protein sequence ID" value="AGU15057.1"/>
    <property type="molecule type" value="Genomic_DNA"/>
</dbReference>
<proteinExistence type="inferred from homology"/>